<evidence type="ECO:0000313" key="3">
    <source>
        <dbReference type="Proteomes" id="UP000461730"/>
    </source>
</evidence>
<dbReference type="PROSITE" id="PS51257">
    <property type="entry name" value="PROKAR_LIPOPROTEIN"/>
    <property type="match status" value="1"/>
</dbReference>
<gene>
    <name evidence="2" type="ORF">GO493_23040</name>
</gene>
<dbReference type="InterPro" id="IPR015943">
    <property type="entry name" value="WD40/YVTN_repeat-like_dom_sf"/>
</dbReference>
<accession>A0A7K1U9Z2</accession>
<dbReference type="EMBL" id="WRXN01000012">
    <property type="protein sequence ID" value="MVT11163.1"/>
    <property type="molecule type" value="Genomic_DNA"/>
</dbReference>
<keyword evidence="3" id="KW-1185">Reference proteome</keyword>
<dbReference type="SUPFAM" id="SSF63825">
    <property type="entry name" value="YWTD domain"/>
    <property type="match status" value="1"/>
</dbReference>
<protein>
    <recommendedName>
        <fullName evidence="4">YncE family protein</fullName>
    </recommendedName>
</protein>
<dbReference type="RefSeq" id="WP_157308592.1">
    <property type="nucleotide sequence ID" value="NZ_WRXN01000012.1"/>
</dbReference>
<keyword evidence="1" id="KW-0732">Signal</keyword>
<feature type="signal peptide" evidence="1">
    <location>
        <begin position="1"/>
        <end position="21"/>
    </location>
</feature>
<evidence type="ECO:0000256" key="1">
    <source>
        <dbReference type="SAM" id="SignalP"/>
    </source>
</evidence>
<organism evidence="2 3">
    <name type="scientific">Chitinophaga tropicalis</name>
    <dbReference type="NCBI Taxonomy" id="2683588"/>
    <lineage>
        <taxon>Bacteria</taxon>
        <taxon>Pseudomonadati</taxon>
        <taxon>Bacteroidota</taxon>
        <taxon>Chitinophagia</taxon>
        <taxon>Chitinophagales</taxon>
        <taxon>Chitinophagaceae</taxon>
        <taxon>Chitinophaga</taxon>
    </lineage>
</organism>
<feature type="chain" id="PRO_5029811585" description="YncE family protein" evidence="1">
    <location>
        <begin position="22"/>
        <end position="373"/>
    </location>
</feature>
<name>A0A7K1U9Z2_9BACT</name>
<dbReference type="Proteomes" id="UP000461730">
    <property type="component" value="Unassembled WGS sequence"/>
</dbReference>
<sequence>MKKIVLYTLGLAFAVSFYSCSKEETQQSLLPTDGLASGPSIASVPATTGVYVLCEGLMGSNNSAISYYNVATGVVDKNYFKTKNGYGLGETANDMKRYGNKIYVTVTGIQGGFKSYVEVLNATTLVSLARIPFFTGTTAEYLPRNVAFSGSKVYVSCYDGYVRRIDTSSLTIEASVLAGGACEELTVSNGKLYVTNSDHPSHPYATPTTVSVINIATFTKTAEITVGYNPARAVTAKGGDVYVASWGSWTNPALTPQVTRINTTTDAVATPTYSYDVQAMTVYGDSVYMVSTYSPWIKPFNSVTKVLGSNFITDGTSITTPYSITANQNGGDIYIADVKNYTGDGEMFCFYNNGTLRFKFATGPTPQKAVFLY</sequence>
<evidence type="ECO:0000313" key="2">
    <source>
        <dbReference type="EMBL" id="MVT11163.1"/>
    </source>
</evidence>
<dbReference type="Gene3D" id="2.130.10.10">
    <property type="entry name" value="YVTN repeat-like/Quinoprotein amine dehydrogenase"/>
    <property type="match status" value="1"/>
</dbReference>
<dbReference type="Pfam" id="PF16819">
    <property type="entry name" value="DUF5074"/>
    <property type="match status" value="1"/>
</dbReference>
<dbReference type="InterPro" id="IPR051200">
    <property type="entry name" value="Host-pathogen_enzymatic-act"/>
</dbReference>
<dbReference type="PANTHER" id="PTHR47197">
    <property type="entry name" value="PROTEIN NIRF"/>
    <property type="match status" value="1"/>
</dbReference>
<reference evidence="2 3" key="1">
    <citation type="submission" date="2019-12" db="EMBL/GenBank/DDBJ databases">
        <title>Chitinophaga sp. strain ysch24 (GDMCC 1.1355), whole genome shotgun sequence.</title>
        <authorList>
            <person name="Zhang X."/>
        </authorList>
    </citation>
    <scope>NUCLEOTIDE SEQUENCE [LARGE SCALE GENOMIC DNA]</scope>
    <source>
        <strain evidence="3">ysch24</strain>
    </source>
</reference>
<proteinExistence type="predicted"/>
<dbReference type="PANTHER" id="PTHR47197:SF3">
    <property type="entry name" value="DIHYDRO-HEME D1 DEHYDROGENASE"/>
    <property type="match status" value="1"/>
</dbReference>
<dbReference type="AlphaFoldDB" id="A0A7K1U9Z2"/>
<dbReference type="InterPro" id="IPR031815">
    <property type="entry name" value="DUF5074"/>
</dbReference>
<comment type="caution">
    <text evidence="2">The sequence shown here is derived from an EMBL/GenBank/DDBJ whole genome shotgun (WGS) entry which is preliminary data.</text>
</comment>
<evidence type="ECO:0008006" key="4">
    <source>
        <dbReference type="Google" id="ProtNLM"/>
    </source>
</evidence>